<dbReference type="InterPro" id="IPR033647">
    <property type="entry name" value="Aar2_N"/>
</dbReference>
<dbReference type="InterPro" id="IPR038516">
    <property type="entry name" value="AAR2_N_sf"/>
</dbReference>
<feature type="domain" description="AAR2 N-terminal" evidence="3">
    <location>
        <begin position="4"/>
        <end position="121"/>
    </location>
</feature>
<dbReference type="InterPro" id="IPR033648">
    <property type="entry name" value="AAR2_C"/>
</dbReference>
<feature type="domain" description="AAR2 C-terminal" evidence="2">
    <location>
        <begin position="178"/>
        <end position="287"/>
    </location>
</feature>
<keyword evidence="5" id="KW-1185">Reference proteome</keyword>
<evidence type="ECO:0000259" key="2">
    <source>
        <dbReference type="Pfam" id="PF05282"/>
    </source>
</evidence>
<dbReference type="Proteomes" id="UP000422736">
    <property type="component" value="Chromosome 8"/>
</dbReference>
<dbReference type="EMBL" id="CP015060">
    <property type="protein sequence ID" value="QGN17939.1"/>
    <property type="molecule type" value="Genomic_DNA"/>
</dbReference>
<name>A0ABX6F460_KLUMA</name>
<dbReference type="PANTHER" id="PTHR12689">
    <property type="entry name" value="A1 CISTRON SPLICING FACTOR AAR2-RELATED"/>
    <property type="match status" value="1"/>
</dbReference>
<accession>A0ABX6F460</accession>
<comment type="similarity">
    <text evidence="1">Belongs to the AAR2 family.</text>
</comment>
<dbReference type="CDD" id="cd13777">
    <property type="entry name" value="Aar2_N"/>
    <property type="match status" value="1"/>
</dbReference>
<dbReference type="Pfam" id="PF20981">
    <property type="entry name" value="AAR2_1st"/>
    <property type="match status" value="1"/>
</dbReference>
<dbReference type="Gene3D" id="2.60.34.20">
    <property type="match status" value="1"/>
</dbReference>
<reference evidence="4 5" key="2">
    <citation type="submission" date="2019-11" db="EMBL/GenBank/DDBJ databases">
        <authorList>
            <person name="Lu H."/>
        </authorList>
    </citation>
    <scope>NUCLEOTIDE SEQUENCE [LARGE SCALE GENOMIC DNA]</scope>
    <source>
        <strain evidence="4 5">FIM1</strain>
    </source>
</reference>
<gene>
    <name evidence="4" type="primary">AAR2</name>
    <name evidence="4" type="ORF">FIM1_5148</name>
</gene>
<protein>
    <submittedName>
        <fullName evidence="4">A1 cistron-splicing factor AAR2</fullName>
    </submittedName>
</protein>
<dbReference type="InterPro" id="IPR007946">
    <property type="entry name" value="AAR2"/>
</dbReference>
<dbReference type="Gene3D" id="1.25.40.550">
    <property type="entry name" value="Aar2, C-terminal domain-like"/>
    <property type="match status" value="1"/>
</dbReference>
<proteinExistence type="inferred from homology"/>
<organism evidence="4 5">
    <name type="scientific">Kluyveromyces marxianus</name>
    <name type="common">Yeast</name>
    <name type="synonym">Candida kefyr</name>
    <dbReference type="NCBI Taxonomy" id="4911"/>
    <lineage>
        <taxon>Eukaryota</taxon>
        <taxon>Fungi</taxon>
        <taxon>Dikarya</taxon>
        <taxon>Ascomycota</taxon>
        <taxon>Saccharomycotina</taxon>
        <taxon>Saccharomycetes</taxon>
        <taxon>Saccharomycetales</taxon>
        <taxon>Saccharomycetaceae</taxon>
        <taxon>Kluyveromyces</taxon>
    </lineage>
</organism>
<sequence length="375" mass="43292">MNIFLDNVPAGSTIGIDFNHFQLPASKPFHGFKHVPRYNSSNIHIVHFQHDESGIRYGYWINTESIKFCSFSYDSQREIMVFQNGSEPQMEYRFEQCQHLMLEYPENEDSDQWRQLVSRIKWKEVCHWVRQEQDDPNFLAFVDSTMTTAEESNLLQQRASNAQQSTILAPATESTLQYTPIRFKHPESMRPDHKMEDFLDKSYYLTCVILPKYHYSSVHSLMGELQFCYLNSVLFANYGSSMQWHNIIELVCFSQALCEGKYRVIMQELDDMLCMQTSRIPEEYMEFLINEALMARCQAESPVPLPHWKQMLAARAAEAGGGAGGGGDAAAADTNFMSRDITENNNFASFVDSESEEDEYQPAVASQVVYRRREA</sequence>
<evidence type="ECO:0000313" key="5">
    <source>
        <dbReference type="Proteomes" id="UP000422736"/>
    </source>
</evidence>
<dbReference type="InterPro" id="IPR038514">
    <property type="entry name" value="AAR2_C_sf"/>
</dbReference>
<dbReference type="PANTHER" id="PTHR12689:SF4">
    <property type="entry name" value="PROTEIN AAR2 HOMOLOG"/>
    <property type="match status" value="1"/>
</dbReference>
<dbReference type="Pfam" id="PF05282">
    <property type="entry name" value="AAR2"/>
    <property type="match status" value="1"/>
</dbReference>
<evidence type="ECO:0000256" key="1">
    <source>
        <dbReference type="ARBA" id="ARBA00006281"/>
    </source>
</evidence>
<reference evidence="4 5" key="1">
    <citation type="submission" date="2016-03" db="EMBL/GenBank/DDBJ databases">
        <title>How can Kluyveromyces marxianus grow so fast - potential evolutionary course in Saccharomyces Complex revealed by comparative genomics.</title>
        <authorList>
            <person name="Mo W."/>
            <person name="Lu W."/>
            <person name="Yang X."/>
            <person name="Qi J."/>
            <person name="Lv H."/>
        </authorList>
    </citation>
    <scope>NUCLEOTIDE SEQUENCE [LARGE SCALE GENOMIC DNA]</scope>
    <source>
        <strain evidence="4 5">FIM1</strain>
    </source>
</reference>
<dbReference type="CDD" id="cd13778">
    <property type="entry name" value="Aar2_C"/>
    <property type="match status" value="1"/>
</dbReference>
<evidence type="ECO:0000259" key="3">
    <source>
        <dbReference type="Pfam" id="PF20981"/>
    </source>
</evidence>
<evidence type="ECO:0000313" key="4">
    <source>
        <dbReference type="EMBL" id="QGN17939.1"/>
    </source>
</evidence>